<dbReference type="SUPFAM" id="SSF103473">
    <property type="entry name" value="MFS general substrate transporter"/>
    <property type="match status" value="1"/>
</dbReference>
<dbReference type="InterPro" id="IPR020846">
    <property type="entry name" value="MFS_dom"/>
</dbReference>
<organism evidence="10 11">
    <name type="scientific">Salinisphaera japonica YTM-1</name>
    <dbReference type="NCBI Taxonomy" id="1209778"/>
    <lineage>
        <taxon>Bacteria</taxon>
        <taxon>Pseudomonadati</taxon>
        <taxon>Pseudomonadota</taxon>
        <taxon>Gammaproteobacteria</taxon>
        <taxon>Salinisphaerales</taxon>
        <taxon>Salinisphaeraceae</taxon>
        <taxon>Salinisphaera</taxon>
    </lineage>
</organism>
<evidence type="ECO:0000256" key="5">
    <source>
        <dbReference type="ARBA" id="ARBA00022692"/>
    </source>
</evidence>
<dbReference type="GO" id="GO:0022857">
    <property type="term" value="F:transmembrane transporter activity"/>
    <property type="evidence" value="ECO:0007669"/>
    <property type="project" value="InterPro"/>
</dbReference>
<evidence type="ECO:0000256" key="8">
    <source>
        <dbReference type="SAM" id="Phobius"/>
    </source>
</evidence>
<dbReference type="GO" id="GO:0005886">
    <property type="term" value="C:plasma membrane"/>
    <property type="evidence" value="ECO:0007669"/>
    <property type="project" value="UniProtKB-SubCell"/>
</dbReference>
<feature type="transmembrane region" description="Helical" evidence="8">
    <location>
        <begin position="364"/>
        <end position="384"/>
    </location>
</feature>
<protein>
    <submittedName>
        <fullName evidence="10">MFS transporter</fullName>
    </submittedName>
</protein>
<evidence type="ECO:0000256" key="4">
    <source>
        <dbReference type="ARBA" id="ARBA00022475"/>
    </source>
</evidence>
<dbReference type="EMBL" id="AYKG01000001">
    <property type="protein sequence ID" value="ROO32702.1"/>
    <property type="molecule type" value="Genomic_DNA"/>
</dbReference>
<dbReference type="CDD" id="cd17324">
    <property type="entry name" value="MFS_NepI_like"/>
    <property type="match status" value="1"/>
</dbReference>
<name>A0A423Q221_9GAMM</name>
<dbReference type="PANTHER" id="PTHR43271">
    <property type="entry name" value="BLL2771 PROTEIN"/>
    <property type="match status" value="1"/>
</dbReference>
<evidence type="ECO:0000259" key="9">
    <source>
        <dbReference type="PROSITE" id="PS50850"/>
    </source>
</evidence>
<dbReference type="InterPro" id="IPR011701">
    <property type="entry name" value="MFS"/>
</dbReference>
<feature type="transmembrane region" description="Helical" evidence="8">
    <location>
        <begin position="101"/>
        <end position="120"/>
    </location>
</feature>
<dbReference type="InterPro" id="IPR036259">
    <property type="entry name" value="MFS_trans_sf"/>
</dbReference>
<keyword evidence="11" id="KW-1185">Reference proteome</keyword>
<dbReference type="Pfam" id="PF07690">
    <property type="entry name" value="MFS_1"/>
    <property type="match status" value="1"/>
</dbReference>
<feature type="transmembrane region" description="Helical" evidence="8">
    <location>
        <begin position="160"/>
        <end position="181"/>
    </location>
</feature>
<reference evidence="10 11" key="1">
    <citation type="submission" date="2013-10" db="EMBL/GenBank/DDBJ databases">
        <title>Salinisphaera japonica YTM-1 Genome Sequencing.</title>
        <authorList>
            <person name="Lai Q."/>
            <person name="Li C."/>
            <person name="Shao Z."/>
        </authorList>
    </citation>
    <scope>NUCLEOTIDE SEQUENCE [LARGE SCALE GENOMIC DNA]</scope>
    <source>
        <strain evidence="10 11">YTM-1</strain>
    </source>
</reference>
<proteinExistence type="inferred from homology"/>
<dbReference type="FunCoup" id="A0A423Q221">
    <property type="interactions" value="78"/>
</dbReference>
<gene>
    <name evidence="10" type="ORF">SAJA_00165</name>
</gene>
<evidence type="ECO:0000256" key="2">
    <source>
        <dbReference type="ARBA" id="ARBA00008335"/>
    </source>
</evidence>
<evidence type="ECO:0000256" key="6">
    <source>
        <dbReference type="ARBA" id="ARBA00022989"/>
    </source>
</evidence>
<dbReference type="PROSITE" id="PS50850">
    <property type="entry name" value="MFS"/>
    <property type="match status" value="1"/>
</dbReference>
<dbReference type="Gene3D" id="1.20.1250.20">
    <property type="entry name" value="MFS general substrate transporter like domains"/>
    <property type="match status" value="1"/>
</dbReference>
<comment type="caution">
    <text evidence="10">The sequence shown here is derived from an EMBL/GenBank/DDBJ whole genome shotgun (WGS) entry which is preliminary data.</text>
</comment>
<keyword evidence="7 8" id="KW-0472">Membrane</keyword>
<feature type="transmembrane region" description="Helical" evidence="8">
    <location>
        <begin position="126"/>
        <end position="148"/>
    </location>
</feature>
<feature type="transmembrane region" description="Helical" evidence="8">
    <location>
        <begin position="327"/>
        <end position="352"/>
    </location>
</feature>
<comment type="subcellular location">
    <subcellularLocation>
        <location evidence="1">Cell membrane</location>
        <topology evidence="1">Multi-pass membrane protein</topology>
    </subcellularLocation>
</comment>
<keyword evidence="3" id="KW-0813">Transport</keyword>
<feature type="transmembrane region" description="Helical" evidence="8">
    <location>
        <begin position="390"/>
        <end position="411"/>
    </location>
</feature>
<feature type="domain" description="Major facilitator superfamily (MFS) profile" evidence="9">
    <location>
        <begin position="35"/>
        <end position="415"/>
    </location>
</feature>
<keyword evidence="6 8" id="KW-1133">Transmembrane helix</keyword>
<feature type="transmembrane region" description="Helical" evidence="8">
    <location>
        <begin position="187"/>
        <end position="209"/>
    </location>
</feature>
<keyword evidence="4" id="KW-1003">Cell membrane</keyword>
<evidence type="ECO:0000256" key="1">
    <source>
        <dbReference type="ARBA" id="ARBA00004651"/>
    </source>
</evidence>
<keyword evidence="5 8" id="KW-0812">Transmembrane</keyword>
<dbReference type="InParanoid" id="A0A423Q221"/>
<feature type="transmembrane region" description="Helical" evidence="8">
    <location>
        <begin position="305"/>
        <end position="321"/>
    </location>
</feature>
<evidence type="ECO:0000313" key="11">
    <source>
        <dbReference type="Proteomes" id="UP000285310"/>
    </source>
</evidence>
<dbReference type="Proteomes" id="UP000285310">
    <property type="component" value="Unassembled WGS sequence"/>
</dbReference>
<feature type="transmembrane region" description="Helical" evidence="8">
    <location>
        <begin position="241"/>
        <end position="262"/>
    </location>
</feature>
<feature type="transmembrane region" description="Helical" evidence="8">
    <location>
        <begin position="37"/>
        <end position="57"/>
    </location>
</feature>
<evidence type="ECO:0000256" key="7">
    <source>
        <dbReference type="ARBA" id="ARBA00023136"/>
    </source>
</evidence>
<evidence type="ECO:0000313" key="10">
    <source>
        <dbReference type="EMBL" id="ROO32702.1"/>
    </source>
</evidence>
<dbReference type="AlphaFoldDB" id="A0A423Q221"/>
<feature type="transmembrane region" description="Helical" evidence="8">
    <location>
        <begin position="63"/>
        <end position="89"/>
    </location>
</feature>
<evidence type="ECO:0000256" key="3">
    <source>
        <dbReference type="ARBA" id="ARBA00022448"/>
    </source>
</evidence>
<feature type="transmembrane region" description="Helical" evidence="8">
    <location>
        <begin position="274"/>
        <end position="293"/>
    </location>
</feature>
<dbReference type="PANTHER" id="PTHR43271:SF1">
    <property type="entry name" value="INNER MEMBRANE TRANSPORT PROTEIN YNFM"/>
    <property type="match status" value="1"/>
</dbReference>
<sequence>MRAQPLSAKGRAIMSDVSSRGPRYLERGSGEYKKANLALFAAGFATFSSMYSVQPLMPLFSDAFGVSAAVSSLSLSVTTGVLAFTLFAAGLMSGAIDRKKIMMGSLIASALLSLVAAAAPGWNSLLVARALEGFALGGVPALAIAYLSEEIKPADLGTATGLYIAGTAIGGMGGRVIAGFVADIAGWRVAMATLGAIGLVAAVVFIVLLPNSRNFIAQKGLSIREHAGPVAAHVRHRALPWVFFCGFTFMGAFVSVYNYIAYRLAEPPFSLGQGAIGAVFTIYIFGVFTSAMAGRVADRAGRPPVLLAGVLLMGVGLAVMWPDSIMAVVIGIGLLTIGFFAGHSTASGWVGLLAEHGKGHAAGLYLLGYYLGSSLIGALGGLFWAHSAWAGVTAMVAVVLVAALAATLRLAGWQRRVDAG</sequence>
<accession>A0A423Q221</accession>
<comment type="similarity">
    <text evidence="2">Belongs to the major facilitator superfamily.</text>
</comment>